<dbReference type="Proteomes" id="UP001215280">
    <property type="component" value="Unassembled WGS sequence"/>
</dbReference>
<comment type="catalytic activity">
    <reaction evidence="6">
        <text>6-methylsalicylate + H(+) = 3-methylphenol + CO2</text>
        <dbReference type="Rhea" id="RHEA:23112"/>
        <dbReference type="ChEBI" id="CHEBI:15378"/>
        <dbReference type="ChEBI" id="CHEBI:16526"/>
        <dbReference type="ChEBI" id="CHEBI:17231"/>
        <dbReference type="ChEBI" id="CHEBI:36658"/>
        <dbReference type="EC" id="4.1.1.52"/>
    </reaction>
    <physiologicalReaction direction="left-to-right" evidence="6">
        <dbReference type="Rhea" id="RHEA:23113"/>
    </physiologicalReaction>
</comment>
<evidence type="ECO:0000256" key="8">
    <source>
        <dbReference type="RuleBase" id="RU366045"/>
    </source>
</evidence>
<evidence type="ECO:0000256" key="3">
    <source>
        <dbReference type="ARBA" id="ARBA00022793"/>
    </source>
</evidence>
<dbReference type="InterPro" id="IPR032465">
    <property type="entry name" value="ACMSD"/>
</dbReference>
<dbReference type="EMBL" id="JARJLG010000003">
    <property type="protein sequence ID" value="KAJ7782326.1"/>
    <property type="molecule type" value="Genomic_DNA"/>
</dbReference>
<proteinExistence type="inferred from homology"/>
<evidence type="ECO:0000256" key="1">
    <source>
        <dbReference type="ARBA" id="ARBA00005871"/>
    </source>
</evidence>
<reference evidence="10" key="1">
    <citation type="submission" date="2023-03" db="EMBL/GenBank/DDBJ databases">
        <title>Massive genome expansion in bonnet fungi (Mycena s.s.) driven by repeated elements and novel gene families across ecological guilds.</title>
        <authorList>
            <consortium name="Lawrence Berkeley National Laboratory"/>
            <person name="Harder C.B."/>
            <person name="Miyauchi S."/>
            <person name="Viragh M."/>
            <person name="Kuo A."/>
            <person name="Thoen E."/>
            <person name="Andreopoulos B."/>
            <person name="Lu D."/>
            <person name="Skrede I."/>
            <person name="Drula E."/>
            <person name="Henrissat B."/>
            <person name="Morin E."/>
            <person name="Kohler A."/>
            <person name="Barry K."/>
            <person name="LaButti K."/>
            <person name="Morin E."/>
            <person name="Salamov A."/>
            <person name="Lipzen A."/>
            <person name="Mereny Z."/>
            <person name="Hegedus B."/>
            <person name="Baldrian P."/>
            <person name="Stursova M."/>
            <person name="Weitz H."/>
            <person name="Taylor A."/>
            <person name="Grigoriev I.V."/>
            <person name="Nagy L.G."/>
            <person name="Martin F."/>
            <person name="Kauserud H."/>
        </authorList>
    </citation>
    <scope>NUCLEOTIDE SEQUENCE</scope>
    <source>
        <strain evidence="10">CBHHK188m</strain>
    </source>
</reference>
<dbReference type="Pfam" id="PF04909">
    <property type="entry name" value="Amidohydro_2"/>
    <property type="match status" value="1"/>
</dbReference>
<gene>
    <name evidence="10" type="ORF">DFH07DRAFT_790179</name>
</gene>
<dbReference type="Gene3D" id="3.20.20.140">
    <property type="entry name" value="Metal-dependent hydrolases"/>
    <property type="match status" value="1"/>
</dbReference>
<dbReference type="GO" id="GO:0046872">
    <property type="term" value="F:metal ion binding"/>
    <property type="evidence" value="ECO:0007669"/>
    <property type="project" value="UniProtKB-KW"/>
</dbReference>
<evidence type="ECO:0000256" key="4">
    <source>
        <dbReference type="ARBA" id="ARBA00022833"/>
    </source>
</evidence>
<dbReference type="EC" id="4.1.1.52" evidence="7"/>
<sequence>MSNYHGMYLGDPRLAPVYAKLQARHATVFVHPTLPCIARTCNHSDPIPTRLLKSAPLADAYVLPMMEYFFDSTRTFADLLLSGTAAAHPDITFIVPHCGNALPSVLDRVCRVSTPPMMISTTRTVQPLTVPVVKEMFAKQFMFDLAPEPNQIHQLLRWATHDRLVYGSDVPFTP</sequence>
<keyword evidence="5 8" id="KW-0456">Lyase</keyword>
<dbReference type="GO" id="GO:0019748">
    <property type="term" value="P:secondary metabolic process"/>
    <property type="evidence" value="ECO:0007669"/>
    <property type="project" value="TreeGrafter"/>
</dbReference>
<name>A0AAD7P081_9AGAR</name>
<keyword evidence="11" id="KW-1185">Reference proteome</keyword>
<feature type="domain" description="Amidohydrolase-related" evidence="9">
    <location>
        <begin position="3"/>
        <end position="173"/>
    </location>
</feature>
<keyword evidence="3 8" id="KW-0210">Decarboxylase</keyword>
<comment type="caution">
    <text evidence="10">The sequence shown here is derived from an EMBL/GenBank/DDBJ whole genome shotgun (WGS) entry which is preliminary data.</text>
</comment>
<evidence type="ECO:0000313" key="11">
    <source>
        <dbReference type="Proteomes" id="UP001215280"/>
    </source>
</evidence>
<dbReference type="InterPro" id="IPR032466">
    <property type="entry name" value="Metal_Hydrolase"/>
</dbReference>
<dbReference type="SUPFAM" id="SSF51556">
    <property type="entry name" value="Metallo-dependent hydrolases"/>
    <property type="match status" value="1"/>
</dbReference>
<dbReference type="PANTHER" id="PTHR21240:SF29">
    <property type="entry name" value="AMIDOHYDROLASE-RELATED DOMAIN-CONTAINING PROTEIN"/>
    <property type="match status" value="1"/>
</dbReference>
<evidence type="ECO:0000313" key="10">
    <source>
        <dbReference type="EMBL" id="KAJ7782326.1"/>
    </source>
</evidence>
<evidence type="ECO:0000256" key="2">
    <source>
        <dbReference type="ARBA" id="ARBA00022723"/>
    </source>
</evidence>
<dbReference type="GO" id="GO:0047596">
    <property type="term" value="F:6-methylsalicylate decarboxylase activity"/>
    <property type="evidence" value="ECO:0007669"/>
    <property type="project" value="UniProtKB-EC"/>
</dbReference>
<accession>A0AAD7P081</accession>
<comment type="similarity">
    <text evidence="1">Belongs to the metallo-dependent hydrolases superfamily. ACMSD family.</text>
</comment>
<evidence type="ECO:0000259" key="9">
    <source>
        <dbReference type="Pfam" id="PF04909"/>
    </source>
</evidence>
<dbReference type="AlphaFoldDB" id="A0AAD7P081"/>
<evidence type="ECO:0000256" key="7">
    <source>
        <dbReference type="ARBA" id="ARBA00038889"/>
    </source>
</evidence>
<evidence type="ECO:0000256" key="6">
    <source>
        <dbReference type="ARBA" id="ARBA00036832"/>
    </source>
</evidence>
<dbReference type="GO" id="GO:0016787">
    <property type="term" value="F:hydrolase activity"/>
    <property type="evidence" value="ECO:0007669"/>
    <property type="project" value="InterPro"/>
</dbReference>
<keyword evidence="2" id="KW-0479">Metal-binding</keyword>
<dbReference type="GO" id="GO:0005829">
    <property type="term" value="C:cytosol"/>
    <property type="evidence" value="ECO:0007669"/>
    <property type="project" value="TreeGrafter"/>
</dbReference>
<protein>
    <recommendedName>
        <fullName evidence="7">6-methylsalicylate decarboxylase</fullName>
        <ecNumber evidence="7">4.1.1.52</ecNumber>
    </recommendedName>
</protein>
<evidence type="ECO:0000256" key="5">
    <source>
        <dbReference type="ARBA" id="ARBA00023239"/>
    </source>
</evidence>
<dbReference type="InterPro" id="IPR006680">
    <property type="entry name" value="Amidohydro-rel"/>
</dbReference>
<dbReference type="PANTHER" id="PTHR21240">
    <property type="entry name" value="2-AMINO-3-CARBOXYLMUCONATE-6-SEMIALDEHYDE DECARBOXYLASE"/>
    <property type="match status" value="1"/>
</dbReference>
<keyword evidence="4" id="KW-0862">Zinc</keyword>
<organism evidence="10 11">
    <name type="scientific">Mycena maculata</name>
    <dbReference type="NCBI Taxonomy" id="230809"/>
    <lineage>
        <taxon>Eukaryota</taxon>
        <taxon>Fungi</taxon>
        <taxon>Dikarya</taxon>
        <taxon>Basidiomycota</taxon>
        <taxon>Agaricomycotina</taxon>
        <taxon>Agaricomycetes</taxon>
        <taxon>Agaricomycetidae</taxon>
        <taxon>Agaricales</taxon>
        <taxon>Marasmiineae</taxon>
        <taxon>Mycenaceae</taxon>
        <taxon>Mycena</taxon>
    </lineage>
</organism>